<name>A0AAD8L9P0_TARER</name>
<evidence type="ECO:0000313" key="1">
    <source>
        <dbReference type="EMBL" id="KAK1437467.1"/>
    </source>
</evidence>
<evidence type="ECO:0000313" key="2">
    <source>
        <dbReference type="Proteomes" id="UP001229421"/>
    </source>
</evidence>
<accession>A0AAD8L9P0</accession>
<proteinExistence type="predicted"/>
<protein>
    <submittedName>
        <fullName evidence="1">Uncharacterized protein</fullName>
    </submittedName>
</protein>
<gene>
    <name evidence="1" type="ORF">QVD17_03258</name>
</gene>
<dbReference type="AlphaFoldDB" id="A0AAD8L9P0"/>
<sequence length="103" mass="11775">MFLQFLIISCLSYGNYTQDVGSLRFSLLSELVQLLHMHALASSAIFFLNYLSFSTQISPIPYWLITRTSGFLNAFTTFGKSNHLVFLLFLQLRHTTCLPFDLA</sequence>
<comment type="caution">
    <text evidence="1">The sequence shown here is derived from an EMBL/GenBank/DDBJ whole genome shotgun (WGS) entry which is preliminary data.</text>
</comment>
<reference evidence="1" key="1">
    <citation type="journal article" date="2023" name="bioRxiv">
        <title>Improved chromosome-level genome assembly for marigold (Tagetes erecta).</title>
        <authorList>
            <person name="Jiang F."/>
            <person name="Yuan L."/>
            <person name="Wang S."/>
            <person name="Wang H."/>
            <person name="Xu D."/>
            <person name="Wang A."/>
            <person name="Fan W."/>
        </authorList>
    </citation>
    <scope>NUCLEOTIDE SEQUENCE</scope>
    <source>
        <strain evidence="1">WSJ</strain>
        <tissue evidence="1">Leaf</tissue>
    </source>
</reference>
<organism evidence="1 2">
    <name type="scientific">Tagetes erecta</name>
    <name type="common">African marigold</name>
    <dbReference type="NCBI Taxonomy" id="13708"/>
    <lineage>
        <taxon>Eukaryota</taxon>
        <taxon>Viridiplantae</taxon>
        <taxon>Streptophyta</taxon>
        <taxon>Embryophyta</taxon>
        <taxon>Tracheophyta</taxon>
        <taxon>Spermatophyta</taxon>
        <taxon>Magnoliopsida</taxon>
        <taxon>eudicotyledons</taxon>
        <taxon>Gunneridae</taxon>
        <taxon>Pentapetalae</taxon>
        <taxon>asterids</taxon>
        <taxon>campanulids</taxon>
        <taxon>Asterales</taxon>
        <taxon>Asteraceae</taxon>
        <taxon>Asteroideae</taxon>
        <taxon>Heliantheae alliance</taxon>
        <taxon>Tageteae</taxon>
        <taxon>Tagetes</taxon>
    </lineage>
</organism>
<dbReference type="EMBL" id="JAUHHV010000001">
    <property type="protein sequence ID" value="KAK1437467.1"/>
    <property type="molecule type" value="Genomic_DNA"/>
</dbReference>
<keyword evidence="2" id="KW-1185">Reference proteome</keyword>
<dbReference type="Proteomes" id="UP001229421">
    <property type="component" value="Unassembled WGS sequence"/>
</dbReference>